<feature type="domain" description="UspA" evidence="2">
    <location>
        <begin position="3"/>
        <end position="145"/>
    </location>
</feature>
<comment type="similarity">
    <text evidence="1">Belongs to the universal stress protein A family.</text>
</comment>
<accession>A0A1I4NGZ3</accession>
<evidence type="ECO:0000313" key="3">
    <source>
        <dbReference type="EMBL" id="SFM14567.1"/>
    </source>
</evidence>
<dbReference type="Gene3D" id="3.40.50.12370">
    <property type="match status" value="1"/>
</dbReference>
<reference evidence="3 4" key="1">
    <citation type="submission" date="2016-10" db="EMBL/GenBank/DDBJ databases">
        <authorList>
            <person name="de Groot N.N."/>
        </authorList>
    </citation>
    <scope>NUCLEOTIDE SEQUENCE [LARGE SCALE GENOMIC DNA]</scope>
    <source>
        <strain evidence="3 4">ATCC 43154</strain>
    </source>
</reference>
<dbReference type="EMBL" id="FOTW01000013">
    <property type="protein sequence ID" value="SFM14567.1"/>
    <property type="molecule type" value="Genomic_DNA"/>
</dbReference>
<feature type="domain" description="UspA" evidence="2">
    <location>
        <begin position="155"/>
        <end position="284"/>
    </location>
</feature>
<keyword evidence="4" id="KW-1185">Reference proteome</keyword>
<sequence length="285" mass="29819">MSYKTILVHLDESPRLAERVRLAAALALADQGHLIGVALTGIARLAYRDGHIDEQDPHLALHLSLLRERAGRALAGFAAQLDALGLRSHEQHVVDDDAGTGLSLQARHADLVVIGQRQPGRGGALLGDLAGHVLLHGGRPLLVVPDSGASRVPLERVLVAWDGGREAARALTAALPLLRRAAQVDLAVFAPAEPGAGDAAADAAVVAHLRRHGVAVELLARPAPAPGLLRHPDPVGAALLALAAERHSDLLVMGGYGHSRLREILLGGVTRTLLEQATLPLLIAH</sequence>
<dbReference type="Pfam" id="PF00582">
    <property type="entry name" value="Usp"/>
    <property type="match status" value="2"/>
</dbReference>
<gene>
    <name evidence="3" type="ORF">SAMN02982985_02948</name>
</gene>
<dbReference type="InterPro" id="IPR006015">
    <property type="entry name" value="Universal_stress_UspA"/>
</dbReference>
<protein>
    <submittedName>
        <fullName evidence="3">Nucleotide-binding universal stress protein, UspA family</fullName>
    </submittedName>
</protein>
<dbReference type="OrthoDB" id="9804721at2"/>
<dbReference type="PRINTS" id="PR01438">
    <property type="entry name" value="UNVRSLSTRESS"/>
</dbReference>
<evidence type="ECO:0000313" key="4">
    <source>
        <dbReference type="Proteomes" id="UP000199470"/>
    </source>
</evidence>
<evidence type="ECO:0000259" key="2">
    <source>
        <dbReference type="Pfam" id="PF00582"/>
    </source>
</evidence>
<dbReference type="SUPFAM" id="SSF52402">
    <property type="entry name" value="Adenine nucleotide alpha hydrolases-like"/>
    <property type="match status" value="2"/>
</dbReference>
<organism evidence="3 4">
    <name type="scientific">Rugamonas rubra</name>
    <dbReference type="NCBI Taxonomy" id="758825"/>
    <lineage>
        <taxon>Bacteria</taxon>
        <taxon>Pseudomonadati</taxon>
        <taxon>Pseudomonadota</taxon>
        <taxon>Betaproteobacteria</taxon>
        <taxon>Burkholderiales</taxon>
        <taxon>Oxalobacteraceae</taxon>
        <taxon>Telluria group</taxon>
        <taxon>Rugamonas</taxon>
    </lineage>
</organism>
<dbReference type="CDD" id="cd00293">
    <property type="entry name" value="USP-like"/>
    <property type="match status" value="1"/>
</dbReference>
<dbReference type="RefSeq" id="WP_093388444.1">
    <property type="nucleotide sequence ID" value="NZ_FOTW01000013.1"/>
</dbReference>
<dbReference type="PANTHER" id="PTHR46268">
    <property type="entry name" value="STRESS RESPONSE PROTEIN NHAX"/>
    <property type="match status" value="1"/>
</dbReference>
<evidence type="ECO:0000256" key="1">
    <source>
        <dbReference type="ARBA" id="ARBA00008791"/>
    </source>
</evidence>
<dbReference type="AlphaFoldDB" id="A0A1I4NGZ3"/>
<dbReference type="Proteomes" id="UP000199470">
    <property type="component" value="Unassembled WGS sequence"/>
</dbReference>
<dbReference type="PANTHER" id="PTHR46268:SF15">
    <property type="entry name" value="UNIVERSAL STRESS PROTEIN HP_0031"/>
    <property type="match status" value="1"/>
</dbReference>
<dbReference type="STRING" id="758825.SAMN02982985_02948"/>
<name>A0A1I4NGZ3_9BURK</name>
<proteinExistence type="inferred from homology"/>
<dbReference type="InterPro" id="IPR006016">
    <property type="entry name" value="UspA"/>
</dbReference>